<dbReference type="Proteomes" id="UP001141552">
    <property type="component" value="Unassembled WGS sequence"/>
</dbReference>
<feature type="chain" id="PRO_5040349126" evidence="2">
    <location>
        <begin position="19"/>
        <end position="116"/>
    </location>
</feature>
<evidence type="ECO:0000256" key="2">
    <source>
        <dbReference type="SAM" id="SignalP"/>
    </source>
</evidence>
<feature type="non-terminal residue" evidence="3">
    <location>
        <position position="1"/>
    </location>
</feature>
<feature type="region of interest" description="Disordered" evidence="1">
    <location>
        <begin position="30"/>
        <end position="116"/>
    </location>
</feature>
<feature type="compositionally biased region" description="Low complexity" evidence="1">
    <location>
        <begin position="83"/>
        <end position="104"/>
    </location>
</feature>
<organism evidence="3 4">
    <name type="scientific">Turnera subulata</name>
    <dbReference type="NCBI Taxonomy" id="218843"/>
    <lineage>
        <taxon>Eukaryota</taxon>
        <taxon>Viridiplantae</taxon>
        <taxon>Streptophyta</taxon>
        <taxon>Embryophyta</taxon>
        <taxon>Tracheophyta</taxon>
        <taxon>Spermatophyta</taxon>
        <taxon>Magnoliopsida</taxon>
        <taxon>eudicotyledons</taxon>
        <taxon>Gunneridae</taxon>
        <taxon>Pentapetalae</taxon>
        <taxon>rosids</taxon>
        <taxon>fabids</taxon>
        <taxon>Malpighiales</taxon>
        <taxon>Passifloraceae</taxon>
        <taxon>Turnera</taxon>
    </lineage>
</organism>
<dbReference type="AlphaFoldDB" id="A0A9Q0FES5"/>
<accession>A0A9Q0FES5</accession>
<reference evidence="3" key="2">
    <citation type="journal article" date="2023" name="Plants (Basel)">
        <title>Annotation of the Turnera subulata (Passifloraceae) Draft Genome Reveals the S-Locus Evolved after the Divergence of Turneroideae from Passifloroideae in a Stepwise Manner.</title>
        <authorList>
            <person name="Henning P.M."/>
            <person name="Roalson E.H."/>
            <person name="Mir W."/>
            <person name="McCubbin A.G."/>
            <person name="Shore J.S."/>
        </authorList>
    </citation>
    <scope>NUCLEOTIDE SEQUENCE</scope>
    <source>
        <strain evidence="3">F60SS</strain>
    </source>
</reference>
<protein>
    <submittedName>
        <fullName evidence="3">Uncharacterized protein</fullName>
    </submittedName>
</protein>
<reference evidence="3" key="1">
    <citation type="submission" date="2022-02" db="EMBL/GenBank/DDBJ databases">
        <authorList>
            <person name="Henning P.M."/>
            <person name="McCubbin A.G."/>
            <person name="Shore J.S."/>
        </authorList>
    </citation>
    <scope>NUCLEOTIDE SEQUENCE</scope>
    <source>
        <strain evidence="3">F60SS</strain>
        <tissue evidence="3">Leaves</tissue>
    </source>
</reference>
<comment type="caution">
    <text evidence="3">The sequence shown here is derived from an EMBL/GenBank/DDBJ whole genome shotgun (WGS) entry which is preliminary data.</text>
</comment>
<feature type="signal peptide" evidence="2">
    <location>
        <begin position="1"/>
        <end position="18"/>
    </location>
</feature>
<feature type="compositionally biased region" description="Low complexity" evidence="1">
    <location>
        <begin position="30"/>
        <end position="41"/>
    </location>
</feature>
<keyword evidence="4" id="KW-1185">Reference proteome</keyword>
<gene>
    <name evidence="3" type="ORF">Tsubulata_030651</name>
</gene>
<sequence>HFSHFSFASLSLFRASLSLSCLSSSPSLLFPKPNPISSSPSLPFPKPKPTSRRLPHSLSRASNPPIHQRCRTNKDAERRTTPRRTTPQSTTPRRTTPQSTTPPSGLMLDANKRYNY</sequence>
<evidence type="ECO:0000256" key="1">
    <source>
        <dbReference type="SAM" id="MobiDB-lite"/>
    </source>
</evidence>
<name>A0A9Q0FES5_9ROSI</name>
<proteinExistence type="predicted"/>
<keyword evidence="2" id="KW-0732">Signal</keyword>
<evidence type="ECO:0000313" key="3">
    <source>
        <dbReference type="EMBL" id="KAJ4829012.1"/>
    </source>
</evidence>
<evidence type="ECO:0000313" key="4">
    <source>
        <dbReference type="Proteomes" id="UP001141552"/>
    </source>
</evidence>
<dbReference type="EMBL" id="JAKUCV010006009">
    <property type="protein sequence ID" value="KAJ4829012.1"/>
    <property type="molecule type" value="Genomic_DNA"/>
</dbReference>